<evidence type="ECO:0000256" key="1">
    <source>
        <dbReference type="ARBA" id="ARBA00022729"/>
    </source>
</evidence>
<feature type="chain" id="PRO_5046314316" description="Secretion system C-terminal sorting domain-containing protein" evidence="2">
    <location>
        <begin position="26"/>
        <end position="606"/>
    </location>
</feature>
<reference evidence="4 5" key="1">
    <citation type="submission" date="2023-07" db="EMBL/GenBank/DDBJ databases">
        <title>Genomic Encyclopedia of Type Strains, Phase IV (KMG-IV): sequencing the most valuable type-strain genomes for metagenomic binning, comparative biology and taxonomic classification.</title>
        <authorList>
            <person name="Goeker M."/>
        </authorList>
    </citation>
    <scope>NUCLEOTIDE SEQUENCE [LARGE SCALE GENOMIC DNA]</scope>
    <source>
        <strain evidence="4 5">DSM 102814</strain>
    </source>
</reference>
<protein>
    <recommendedName>
        <fullName evidence="3">Secretion system C-terminal sorting domain-containing protein</fullName>
    </recommendedName>
</protein>
<dbReference type="NCBIfam" id="TIGR04183">
    <property type="entry name" value="Por_Secre_tail"/>
    <property type="match status" value="1"/>
</dbReference>
<name>A0ABU1K5L9_9FLAO</name>
<evidence type="ECO:0000313" key="4">
    <source>
        <dbReference type="EMBL" id="MDR6300916.1"/>
    </source>
</evidence>
<feature type="signal peptide" evidence="2">
    <location>
        <begin position="1"/>
        <end position="25"/>
    </location>
</feature>
<accession>A0ABU1K5L9</accession>
<dbReference type="InterPro" id="IPR026444">
    <property type="entry name" value="Secre_tail"/>
</dbReference>
<keyword evidence="5" id="KW-1185">Reference proteome</keyword>
<proteinExistence type="predicted"/>
<keyword evidence="1 2" id="KW-0732">Signal</keyword>
<dbReference type="EMBL" id="JAVDQA010000003">
    <property type="protein sequence ID" value="MDR6300916.1"/>
    <property type="molecule type" value="Genomic_DNA"/>
</dbReference>
<organism evidence="4 5">
    <name type="scientific">Mesonia maritima</name>
    <dbReference type="NCBI Taxonomy" id="1793873"/>
    <lineage>
        <taxon>Bacteria</taxon>
        <taxon>Pseudomonadati</taxon>
        <taxon>Bacteroidota</taxon>
        <taxon>Flavobacteriia</taxon>
        <taxon>Flavobacteriales</taxon>
        <taxon>Flavobacteriaceae</taxon>
        <taxon>Mesonia</taxon>
    </lineage>
</organism>
<dbReference type="InterPro" id="IPR036249">
    <property type="entry name" value="Thioredoxin-like_sf"/>
</dbReference>
<evidence type="ECO:0000259" key="3">
    <source>
        <dbReference type="Pfam" id="PF18962"/>
    </source>
</evidence>
<comment type="caution">
    <text evidence="4">The sequence shown here is derived from an EMBL/GenBank/DDBJ whole genome shotgun (WGS) entry which is preliminary data.</text>
</comment>
<dbReference type="Gene3D" id="2.60.40.10">
    <property type="entry name" value="Immunoglobulins"/>
    <property type="match status" value="2"/>
</dbReference>
<feature type="domain" description="Secretion system C-terminal sorting" evidence="3">
    <location>
        <begin position="535"/>
        <end position="605"/>
    </location>
</feature>
<sequence>MIKKLLLSSLAVVALCMNVNGQVFFEDFSTSTLGNFTEDQINGTLHWQNFNFSEAKNGKVVVFGDPKNGNGSETALITPTLDLSQANEYILYFSALMNDNSGNTNELHVEISSDDGSTWNNVQSYTNPITVNGTAELTDIKLSLTQNLSSNAKIRFRGVNKNGYVIVLGEVFLLESINNQALVQTITSKNFAKTNDNIEIKGSIENIGENNISSIELNWQVDNGNTQTTTINSLNMQPRDSYNFLHPDLWTAQIGEHDIKVWVSKVNGVTLNYSKIASQPINVSNTSVQNTPLLERFTSATCGPCASFNNQVFNNFHQQRNGDYVYLAYHMDFPDYSNQGGAAGDPYYTVESGTRFDYYGLGSVPSLVEGGDIVDIYAPNPSATLRNTLDESLNKNAYFEITSANAKIENKEVSLDLDILPYLNGEFTIFAAVKENETTGNVLSPQVGGNGESEFIDVMMKMIPNEKGTTVNFTSGTSYQTTLTADLSDTFIEDYGDLNVVVFIQHLPSKTIMQAANANTTLGTDDFTSNREISIYPNPTNNGFVNIKLKQVGTIEVYDLTGRLVINPVNLEVGNNKLNINKLSNGVYIIKVNSNGKTSTQKLIIN</sequence>
<gene>
    <name evidence="4" type="ORF">GGR31_001559</name>
</gene>
<dbReference type="RefSeq" id="WP_309727808.1">
    <property type="nucleotide sequence ID" value="NZ_JAVDQA010000003.1"/>
</dbReference>
<dbReference type="InterPro" id="IPR013783">
    <property type="entry name" value="Ig-like_fold"/>
</dbReference>
<dbReference type="Gene3D" id="2.60.120.260">
    <property type="entry name" value="Galactose-binding domain-like"/>
    <property type="match status" value="1"/>
</dbReference>
<dbReference type="SUPFAM" id="SSF52833">
    <property type="entry name" value="Thioredoxin-like"/>
    <property type="match status" value="1"/>
</dbReference>
<evidence type="ECO:0000256" key="2">
    <source>
        <dbReference type="SAM" id="SignalP"/>
    </source>
</evidence>
<evidence type="ECO:0000313" key="5">
    <source>
        <dbReference type="Proteomes" id="UP001257659"/>
    </source>
</evidence>
<dbReference type="Proteomes" id="UP001257659">
    <property type="component" value="Unassembled WGS sequence"/>
</dbReference>
<dbReference type="Pfam" id="PF18962">
    <property type="entry name" value="Por_Secre_tail"/>
    <property type="match status" value="1"/>
</dbReference>